<name>A0A949JJA0_9ACTN</name>
<dbReference type="EMBL" id="JAELVF020000001">
    <property type="protein sequence ID" value="MBU7597264.1"/>
    <property type="molecule type" value="Genomic_DNA"/>
</dbReference>
<protein>
    <submittedName>
        <fullName evidence="4">Septum formation initiator</fullName>
    </submittedName>
</protein>
<dbReference type="Pfam" id="PF01656">
    <property type="entry name" value="CbiA"/>
    <property type="match status" value="1"/>
</dbReference>
<dbReference type="GO" id="GO:0005524">
    <property type="term" value="F:ATP binding"/>
    <property type="evidence" value="ECO:0007669"/>
    <property type="project" value="TreeGrafter"/>
</dbReference>
<dbReference type="PANTHER" id="PTHR43384">
    <property type="entry name" value="SEPTUM SITE-DETERMINING PROTEIN MIND HOMOLOG, CHLOROPLASTIC-RELATED"/>
    <property type="match status" value="1"/>
</dbReference>
<dbReference type="InterPro" id="IPR059050">
    <property type="entry name" value="Rv3660c_N"/>
</dbReference>
<accession>A0A949JJA0</accession>
<dbReference type="NCBIfam" id="TIGR03815">
    <property type="entry name" value="CpaE_hom_Actino"/>
    <property type="match status" value="1"/>
</dbReference>
<feature type="domain" description="Rv3660c-like CheY-like N-terminal" evidence="3">
    <location>
        <begin position="8"/>
        <end position="119"/>
    </location>
</feature>
<dbReference type="Proteomes" id="UP000694501">
    <property type="component" value="Unassembled WGS sequence"/>
</dbReference>
<dbReference type="GO" id="GO:0051782">
    <property type="term" value="P:negative regulation of cell division"/>
    <property type="evidence" value="ECO:0007669"/>
    <property type="project" value="TreeGrafter"/>
</dbReference>
<evidence type="ECO:0000313" key="4">
    <source>
        <dbReference type="EMBL" id="MBU7597264.1"/>
    </source>
</evidence>
<comment type="caution">
    <text evidence="4">The sequence shown here is derived from an EMBL/GenBank/DDBJ whole genome shotgun (WGS) entry which is preliminary data.</text>
</comment>
<dbReference type="InterPro" id="IPR022521">
    <property type="entry name" value="Rv3660c"/>
</dbReference>
<sequence>MAETILIVTEDADLLDDLLRLCAAAGAEAEVVHGPRVADPSGARSWRSAPLVLLGDDRARPLGAELHSVARREGVLLVGKDLDDHSIWERGVRLGAEQVVFLPDAERWLTGRIADAVEGVGRPALTVGVVGGRGGAGASTLACALAMSAARDGERTMLIDGDPLGGGLDILLGGESADGLRWPALLESRGRVAAKALEESLPAVAELRVLSWDRSDCVLVPPEAMRAVLGAARRRGGAVVIDLPRQLDEAVAEALTQLDLGLMVVPAELRAIAAARRVAARWALLLKDLRVVVRGPYAAGLGAEEVAALLDLPLAGEVPTERDLSEAAGRGRPPGASAGGPLGRFCSTFWSRALPGDGLQGSATS</sequence>
<evidence type="ECO:0000313" key="5">
    <source>
        <dbReference type="Proteomes" id="UP000694501"/>
    </source>
</evidence>
<dbReference type="GO" id="GO:0009898">
    <property type="term" value="C:cytoplasmic side of plasma membrane"/>
    <property type="evidence" value="ECO:0007669"/>
    <property type="project" value="TreeGrafter"/>
</dbReference>
<dbReference type="GO" id="GO:0005829">
    <property type="term" value="C:cytosol"/>
    <property type="evidence" value="ECO:0007669"/>
    <property type="project" value="TreeGrafter"/>
</dbReference>
<feature type="compositionally biased region" description="Low complexity" evidence="1">
    <location>
        <begin position="327"/>
        <end position="336"/>
    </location>
</feature>
<dbReference type="InterPro" id="IPR002586">
    <property type="entry name" value="CobQ/CobB/MinD/ParA_Nub-bd_dom"/>
</dbReference>
<reference evidence="4" key="1">
    <citation type="submission" date="2021-06" db="EMBL/GenBank/DDBJ databases">
        <title>Sequencing of actinobacteria type strains.</title>
        <authorList>
            <person name="Nguyen G.-S."/>
            <person name="Wentzel A."/>
        </authorList>
    </citation>
    <scope>NUCLEOTIDE SEQUENCE</scope>
    <source>
        <strain evidence="4">P38-E01</strain>
    </source>
</reference>
<dbReference type="GO" id="GO:0016887">
    <property type="term" value="F:ATP hydrolysis activity"/>
    <property type="evidence" value="ECO:0007669"/>
    <property type="project" value="TreeGrafter"/>
</dbReference>
<keyword evidence="5" id="KW-1185">Reference proteome</keyword>
<dbReference type="SUPFAM" id="SSF52540">
    <property type="entry name" value="P-loop containing nucleoside triphosphate hydrolases"/>
    <property type="match status" value="1"/>
</dbReference>
<dbReference type="InterPro" id="IPR027417">
    <property type="entry name" value="P-loop_NTPase"/>
</dbReference>
<evidence type="ECO:0000259" key="3">
    <source>
        <dbReference type="Pfam" id="PF26563"/>
    </source>
</evidence>
<dbReference type="Gene3D" id="3.40.50.300">
    <property type="entry name" value="P-loop containing nucleotide triphosphate hydrolases"/>
    <property type="match status" value="1"/>
</dbReference>
<evidence type="ECO:0000259" key="2">
    <source>
        <dbReference type="Pfam" id="PF01656"/>
    </source>
</evidence>
<dbReference type="RefSeq" id="WP_211042291.1">
    <property type="nucleotide sequence ID" value="NZ_JAELVF020000001.1"/>
</dbReference>
<feature type="domain" description="CobQ/CobB/MinD/ParA nucleotide binding" evidence="2">
    <location>
        <begin position="129"/>
        <end position="333"/>
    </location>
</feature>
<dbReference type="AlphaFoldDB" id="A0A949JJA0"/>
<proteinExistence type="predicted"/>
<dbReference type="InterPro" id="IPR050625">
    <property type="entry name" value="ParA/MinD_ATPase"/>
</dbReference>
<gene>
    <name evidence="4" type="ORF">JGS22_006350</name>
</gene>
<dbReference type="Pfam" id="PF26563">
    <property type="entry name" value="Rv3660c_N"/>
    <property type="match status" value="1"/>
</dbReference>
<organism evidence="4 5">
    <name type="scientific">Streptomyces tardus</name>
    <dbReference type="NCBI Taxonomy" id="2780544"/>
    <lineage>
        <taxon>Bacteria</taxon>
        <taxon>Bacillati</taxon>
        <taxon>Actinomycetota</taxon>
        <taxon>Actinomycetes</taxon>
        <taxon>Kitasatosporales</taxon>
        <taxon>Streptomycetaceae</taxon>
        <taxon>Streptomyces</taxon>
    </lineage>
</organism>
<evidence type="ECO:0000256" key="1">
    <source>
        <dbReference type="SAM" id="MobiDB-lite"/>
    </source>
</evidence>
<feature type="region of interest" description="Disordered" evidence="1">
    <location>
        <begin position="321"/>
        <end position="340"/>
    </location>
</feature>
<dbReference type="PANTHER" id="PTHR43384:SF11">
    <property type="entry name" value="SEPTUM SITE DETERMINING PROTEIN"/>
    <property type="match status" value="1"/>
</dbReference>